<accession>A0ABM3QYA5</accession>
<reference evidence="1" key="1">
    <citation type="journal article" date="2021" name="Nat. Commun.">
        <title>Genomic analyses provide insights into spinach domestication and the genetic basis of agronomic traits.</title>
        <authorList>
            <person name="Cai X."/>
            <person name="Sun X."/>
            <person name="Xu C."/>
            <person name="Sun H."/>
            <person name="Wang X."/>
            <person name="Ge C."/>
            <person name="Zhang Z."/>
            <person name="Wang Q."/>
            <person name="Fei Z."/>
            <person name="Jiao C."/>
            <person name="Wang Q."/>
        </authorList>
    </citation>
    <scope>NUCLEOTIDE SEQUENCE [LARGE SCALE GENOMIC DNA]</scope>
    <source>
        <strain evidence="1">cv. Varoflay</strain>
    </source>
</reference>
<keyword evidence="1" id="KW-1185">Reference proteome</keyword>
<name>A0ABM3QYA5_SPIOL</name>
<proteinExistence type="predicted"/>
<dbReference type="GeneID" id="130463287"/>
<evidence type="ECO:0000313" key="2">
    <source>
        <dbReference type="RefSeq" id="XP_056688354.1"/>
    </source>
</evidence>
<reference evidence="2" key="2">
    <citation type="submission" date="2025-08" db="UniProtKB">
        <authorList>
            <consortium name="RefSeq"/>
        </authorList>
    </citation>
    <scope>IDENTIFICATION</scope>
    <source>
        <tissue evidence="2">Leaf</tissue>
    </source>
</reference>
<organism evidence="1 2">
    <name type="scientific">Spinacia oleracea</name>
    <name type="common">Spinach</name>
    <dbReference type="NCBI Taxonomy" id="3562"/>
    <lineage>
        <taxon>Eukaryota</taxon>
        <taxon>Viridiplantae</taxon>
        <taxon>Streptophyta</taxon>
        <taxon>Embryophyta</taxon>
        <taxon>Tracheophyta</taxon>
        <taxon>Spermatophyta</taxon>
        <taxon>Magnoliopsida</taxon>
        <taxon>eudicotyledons</taxon>
        <taxon>Gunneridae</taxon>
        <taxon>Pentapetalae</taxon>
        <taxon>Caryophyllales</taxon>
        <taxon>Chenopodiaceae</taxon>
        <taxon>Chenopodioideae</taxon>
        <taxon>Anserineae</taxon>
        <taxon>Spinacia</taxon>
    </lineage>
</organism>
<protein>
    <recommendedName>
        <fullName evidence="3">Aminotransferase-like plant mobile domain-containing protein</fullName>
    </recommendedName>
</protein>
<evidence type="ECO:0000313" key="1">
    <source>
        <dbReference type="Proteomes" id="UP000813463"/>
    </source>
</evidence>
<sequence length="238" mass="26963">MKNASRTAPESKASVTALWSVLEIWAYEHFRTLVSAHPRGAAYPFAASWEGAVRSDVSLATFRRALRVLPVGQVIWRPFDDAPTPVSTRQAYYWSGRRVLLPGVYRHVWYLGERVSLQHSTRGRLVPKNPPETMLAKIEDVARLYSDVVEAGDESICLPWENFVDKRGIHDALMARLAPPIRFVLPEEEIDPEDIPYADRVIRYVDSDGEEVEVTVPVVSPPHRMAYDVVPEYYATAT</sequence>
<gene>
    <name evidence="2" type="primary">LOC130463287</name>
</gene>
<dbReference type="Proteomes" id="UP000813463">
    <property type="component" value="Chromosome 6"/>
</dbReference>
<evidence type="ECO:0008006" key="3">
    <source>
        <dbReference type="Google" id="ProtNLM"/>
    </source>
</evidence>
<dbReference type="RefSeq" id="XP_056688354.1">
    <property type="nucleotide sequence ID" value="XM_056832376.1"/>
</dbReference>